<evidence type="ECO:0000256" key="1">
    <source>
        <dbReference type="SAM" id="MobiDB-lite"/>
    </source>
</evidence>
<feature type="region of interest" description="Disordered" evidence="1">
    <location>
        <begin position="214"/>
        <end position="266"/>
    </location>
</feature>
<feature type="compositionally biased region" description="Polar residues" evidence="1">
    <location>
        <begin position="11"/>
        <end position="36"/>
    </location>
</feature>
<dbReference type="EMBL" id="BAAASK010000029">
    <property type="protein sequence ID" value="GAA2699449.1"/>
    <property type="molecule type" value="Genomic_DNA"/>
</dbReference>
<reference evidence="2 3" key="1">
    <citation type="journal article" date="2019" name="Int. J. Syst. Evol. Microbiol.">
        <title>The Global Catalogue of Microorganisms (GCM) 10K type strain sequencing project: providing services to taxonomists for standard genome sequencing and annotation.</title>
        <authorList>
            <consortium name="The Broad Institute Genomics Platform"/>
            <consortium name="The Broad Institute Genome Sequencing Center for Infectious Disease"/>
            <person name="Wu L."/>
            <person name="Ma J."/>
        </authorList>
    </citation>
    <scope>NUCLEOTIDE SEQUENCE [LARGE SCALE GENOMIC DNA]</scope>
    <source>
        <strain evidence="2 3">JCM 4531</strain>
    </source>
</reference>
<name>A0ABN3TCW7_9ACTN</name>
<feature type="compositionally biased region" description="Pro residues" evidence="1">
    <location>
        <begin position="214"/>
        <end position="223"/>
    </location>
</feature>
<feature type="compositionally biased region" description="Basic residues" evidence="1">
    <location>
        <begin position="224"/>
        <end position="233"/>
    </location>
</feature>
<evidence type="ECO:0000313" key="3">
    <source>
        <dbReference type="Proteomes" id="UP001499989"/>
    </source>
</evidence>
<gene>
    <name evidence="2" type="ORF">GCM10010310_66430</name>
</gene>
<feature type="compositionally biased region" description="Basic and acidic residues" evidence="1">
    <location>
        <begin position="39"/>
        <end position="62"/>
    </location>
</feature>
<proteinExistence type="predicted"/>
<accession>A0ABN3TCW7</accession>
<keyword evidence="3" id="KW-1185">Reference proteome</keyword>
<comment type="caution">
    <text evidence="2">The sequence shown here is derived from an EMBL/GenBank/DDBJ whole genome shotgun (WGS) entry which is preliminary data.</text>
</comment>
<evidence type="ECO:0000313" key="2">
    <source>
        <dbReference type="EMBL" id="GAA2699449.1"/>
    </source>
</evidence>
<protein>
    <submittedName>
        <fullName evidence="2">Uncharacterized protein</fullName>
    </submittedName>
</protein>
<sequence length="266" mass="29244">MWSASRFMPPSGSNTEYDGSSHSMRPSVSKNFSNSALPRPDHVRAPTDGHPDTEVQASERTRPPVLGTGHTSADIVRRTAPPDTPGWKVRGDRTCIDPGCREEPVRAETRERLATAMELPLDLLAPMSCDCGQAGPLVGEATNGHHFHISPEQHEALQAQQEDGLAKTAWGKCWDRAEALRADLNKAHGAYEALRARVVTTSRYVCLPAARPPACLPRRPPTAHPRHARHLDRRPRPPPPRHPHPQRDTLSTVPYFPDALDTAPGQ</sequence>
<dbReference type="Proteomes" id="UP001499989">
    <property type="component" value="Unassembled WGS sequence"/>
</dbReference>
<organism evidence="2 3">
    <name type="scientific">Streptomyces violaceolatus</name>
    <dbReference type="NCBI Taxonomy" id="67378"/>
    <lineage>
        <taxon>Bacteria</taxon>
        <taxon>Bacillati</taxon>
        <taxon>Actinomycetota</taxon>
        <taxon>Actinomycetes</taxon>
        <taxon>Kitasatosporales</taxon>
        <taxon>Streptomycetaceae</taxon>
        <taxon>Streptomyces</taxon>
        <taxon>Streptomyces violaceoruber group</taxon>
    </lineage>
</organism>
<feature type="region of interest" description="Disordered" evidence="1">
    <location>
        <begin position="1"/>
        <end position="88"/>
    </location>
</feature>